<comment type="caution">
    <text evidence="1">The sequence shown here is derived from an EMBL/GenBank/DDBJ whole genome shotgun (WGS) entry which is preliminary data.</text>
</comment>
<reference evidence="1 2" key="1">
    <citation type="journal article" date="2023" name="Antonie Van Leeuwenhoek">
        <title>Flavobacterium potami sp. nov., a multi-metal resistance genes harbouring bacterium isolated from shallow river silt.</title>
        <authorList>
            <person name="Li S."/>
            <person name="Mao S."/>
            <person name="Mu W."/>
            <person name="Guo B."/>
            <person name="Li C."/>
            <person name="Zhu Q."/>
            <person name="Hou X."/>
            <person name="Zhao Y."/>
            <person name="Wei S."/>
            <person name="Liu H."/>
            <person name="Liu A."/>
        </authorList>
    </citation>
    <scope>NUCLEOTIDE SEQUENCE [LARGE SCALE GENOMIC DNA]</scope>
    <source>
        <strain evidence="1 2">17A</strain>
    </source>
</reference>
<proteinExistence type="predicted"/>
<dbReference type="AlphaFoldDB" id="A0A9X1KR51"/>
<dbReference type="RefSeq" id="WP_223707386.1">
    <property type="nucleotide sequence ID" value="NZ_JAINUY010000005.1"/>
</dbReference>
<protein>
    <submittedName>
        <fullName evidence="1">Uncharacterized protein</fullName>
    </submittedName>
</protein>
<evidence type="ECO:0000313" key="1">
    <source>
        <dbReference type="EMBL" id="MBZ4036190.1"/>
    </source>
</evidence>
<name>A0A9X1KR51_9FLAO</name>
<evidence type="ECO:0000313" key="2">
    <source>
        <dbReference type="Proteomes" id="UP001139366"/>
    </source>
</evidence>
<dbReference type="EMBL" id="JAINUY010000005">
    <property type="protein sequence ID" value="MBZ4036190.1"/>
    <property type="molecule type" value="Genomic_DNA"/>
</dbReference>
<sequence>MKPIRILSVVFILFGLFGFRSEKYSLMVKREIPSDFYFVINDGRIDSYNSQLNSFSRKYLEEERVLKIALTEKEKEKIYSLIQKSNFLKMPMKFEPIGEIKIKDPSFTRVIVANVNGERKMVSYNDGWTNALNDKKAKSFLDLYTEIWNVLYEKQELREMKNRIFILNN</sequence>
<dbReference type="Proteomes" id="UP001139366">
    <property type="component" value="Unassembled WGS sequence"/>
</dbReference>
<keyword evidence="2" id="KW-1185">Reference proteome</keyword>
<organism evidence="1 2">
    <name type="scientific">Flavobacterium potami</name>
    <dbReference type="NCBI Taxonomy" id="2872310"/>
    <lineage>
        <taxon>Bacteria</taxon>
        <taxon>Pseudomonadati</taxon>
        <taxon>Bacteroidota</taxon>
        <taxon>Flavobacteriia</taxon>
        <taxon>Flavobacteriales</taxon>
        <taxon>Flavobacteriaceae</taxon>
        <taxon>Flavobacterium</taxon>
    </lineage>
</organism>
<accession>A0A9X1KR51</accession>
<gene>
    <name evidence="1" type="ORF">K6T82_15560</name>
</gene>